<evidence type="ECO:0000313" key="2">
    <source>
        <dbReference type="EMBL" id="PON81780.1"/>
    </source>
</evidence>
<reference evidence="3" key="1">
    <citation type="submission" date="2016-06" db="EMBL/GenBank/DDBJ databases">
        <title>Parallel loss of symbiosis genes in relatives of nitrogen-fixing non-legume Parasponia.</title>
        <authorList>
            <person name="Van Velzen R."/>
            <person name="Holmer R."/>
            <person name="Bu F."/>
            <person name="Rutten L."/>
            <person name="Van Zeijl A."/>
            <person name="Liu W."/>
            <person name="Santuari L."/>
            <person name="Cao Q."/>
            <person name="Sharma T."/>
            <person name="Shen D."/>
            <person name="Roswanjaya Y."/>
            <person name="Wardhani T."/>
            <person name="Kalhor M.S."/>
            <person name="Jansen J."/>
            <person name="Van den Hoogen J."/>
            <person name="Gungor B."/>
            <person name="Hartog M."/>
            <person name="Hontelez J."/>
            <person name="Verver J."/>
            <person name="Yang W.-C."/>
            <person name="Schijlen E."/>
            <person name="Repin R."/>
            <person name="Schilthuizen M."/>
            <person name="Schranz E."/>
            <person name="Heidstra R."/>
            <person name="Miyata K."/>
            <person name="Fedorova E."/>
            <person name="Kohlen W."/>
            <person name="Bisseling T."/>
            <person name="Smit S."/>
            <person name="Geurts R."/>
        </authorList>
    </citation>
    <scope>NUCLEOTIDE SEQUENCE [LARGE SCALE GENOMIC DNA]</scope>
    <source>
        <strain evidence="3">cv. RG33-2</strain>
    </source>
</reference>
<dbReference type="AlphaFoldDB" id="A0A2P5E8E8"/>
<evidence type="ECO:0000256" key="1">
    <source>
        <dbReference type="SAM" id="MobiDB-lite"/>
    </source>
</evidence>
<protein>
    <submittedName>
        <fullName evidence="2">Uncharacterized protein</fullName>
    </submittedName>
</protein>
<comment type="caution">
    <text evidence="2">The sequence shown here is derived from an EMBL/GenBank/DDBJ whole genome shotgun (WGS) entry which is preliminary data.</text>
</comment>
<dbReference type="InParanoid" id="A0A2P5E8E8"/>
<gene>
    <name evidence="2" type="ORF">TorRG33x02_223910</name>
</gene>
<dbReference type="Proteomes" id="UP000237000">
    <property type="component" value="Unassembled WGS sequence"/>
</dbReference>
<dbReference type="OrthoDB" id="10289462at2759"/>
<proteinExistence type="predicted"/>
<feature type="region of interest" description="Disordered" evidence="1">
    <location>
        <begin position="129"/>
        <end position="151"/>
    </location>
</feature>
<keyword evidence="3" id="KW-1185">Reference proteome</keyword>
<accession>A0A2P5E8E8</accession>
<organism evidence="2 3">
    <name type="scientific">Trema orientale</name>
    <name type="common">Charcoal tree</name>
    <name type="synonym">Celtis orientalis</name>
    <dbReference type="NCBI Taxonomy" id="63057"/>
    <lineage>
        <taxon>Eukaryota</taxon>
        <taxon>Viridiplantae</taxon>
        <taxon>Streptophyta</taxon>
        <taxon>Embryophyta</taxon>
        <taxon>Tracheophyta</taxon>
        <taxon>Spermatophyta</taxon>
        <taxon>Magnoliopsida</taxon>
        <taxon>eudicotyledons</taxon>
        <taxon>Gunneridae</taxon>
        <taxon>Pentapetalae</taxon>
        <taxon>rosids</taxon>
        <taxon>fabids</taxon>
        <taxon>Rosales</taxon>
        <taxon>Cannabaceae</taxon>
        <taxon>Trema</taxon>
    </lineage>
</organism>
<dbReference type="EMBL" id="JXTC01000208">
    <property type="protein sequence ID" value="PON81780.1"/>
    <property type="molecule type" value="Genomic_DNA"/>
</dbReference>
<sequence length="151" mass="17410">MIIMIVTSLNSTNINFLGFPELVFFKKNYRQRKKEQENYHCGTGSVFRSGEQNPLLYDNHDHEEPGEAKRNIEKIVEHFELIRLRYDLHVADCSEKNERYSGRKPADEENQGLRIVSVEGVVELSYDGSTQPDVALEEPQNGAARLREVLD</sequence>
<evidence type="ECO:0000313" key="3">
    <source>
        <dbReference type="Proteomes" id="UP000237000"/>
    </source>
</evidence>
<name>A0A2P5E8E8_TREOI</name>